<dbReference type="PROSITE" id="PS50013">
    <property type="entry name" value="CHROMO_2"/>
    <property type="match status" value="1"/>
</dbReference>
<dbReference type="EnsemblMetazoa" id="XM_020005302.1">
    <property type="protein sequence ID" value="XP_019860861.1"/>
    <property type="gene ID" value="LOC109589178"/>
</dbReference>
<gene>
    <name evidence="2" type="primary">109589178</name>
</gene>
<dbReference type="Proteomes" id="UP000007879">
    <property type="component" value="Unassembled WGS sequence"/>
</dbReference>
<sequence>MVTMARFSAGKTSGYYSGIFCATEVAQEPLDSTDCEDVYEVERLVESKTRRGKTYYLVLWKGFPKEESFWVLSSDVTEFAKRMYENPCPGNRITMDSVSDLVAEIHKSLSKGLLKNNSFSLPFQRHVFNYLFQQRGKKVKNKPGRLYERSDFSSQYFSDDNFSYFNKEGEGCFVLFPIYMYSFVQFSHPHYDSAKNLCKRNFTETLRIKLVKSRS</sequence>
<keyword evidence="3" id="KW-1185">Reference proteome</keyword>
<dbReference type="InParanoid" id="A0A1X7T994"/>
<dbReference type="Gene3D" id="2.40.50.40">
    <property type="match status" value="1"/>
</dbReference>
<dbReference type="CDD" id="cd00024">
    <property type="entry name" value="CD_CSD"/>
    <property type="match status" value="1"/>
</dbReference>
<dbReference type="InterPro" id="IPR000953">
    <property type="entry name" value="Chromo/chromo_shadow_dom"/>
</dbReference>
<evidence type="ECO:0000313" key="2">
    <source>
        <dbReference type="EnsemblMetazoa" id="Aqu2.1.10993_001"/>
    </source>
</evidence>
<dbReference type="InterPro" id="IPR016197">
    <property type="entry name" value="Chromo-like_dom_sf"/>
</dbReference>
<reference evidence="2" key="2">
    <citation type="submission" date="2017-05" db="UniProtKB">
        <authorList>
            <consortium name="EnsemblMetazoa"/>
        </authorList>
    </citation>
    <scope>IDENTIFICATION</scope>
</reference>
<dbReference type="KEGG" id="aqu:109589178"/>
<accession>A0A1X7T994</accession>
<dbReference type="AlphaFoldDB" id="A0A1X7T994"/>
<dbReference type="InterPro" id="IPR023780">
    <property type="entry name" value="Chromo_domain"/>
</dbReference>
<dbReference type="STRING" id="400682.A0A1X7T994"/>
<dbReference type="SMART" id="SM00298">
    <property type="entry name" value="CHROMO"/>
    <property type="match status" value="1"/>
</dbReference>
<proteinExistence type="predicted"/>
<feature type="domain" description="Chromo" evidence="1">
    <location>
        <begin position="39"/>
        <end position="86"/>
    </location>
</feature>
<dbReference type="EnsemblMetazoa" id="Aqu2.1.10993_001">
    <property type="protein sequence ID" value="Aqu2.1.10993_001"/>
    <property type="gene ID" value="Aqu2.1.10993"/>
</dbReference>
<reference evidence="3" key="1">
    <citation type="journal article" date="2010" name="Nature">
        <title>The Amphimedon queenslandica genome and the evolution of animal complexity.</title>
        <authorList>
            <person name="Srivastava M."/>
            <person name="Simakov O."/>
            <person name="Chapman J."/>
            <person name="Fahey B."/>
            <person name="Gauthier M.E."/>
            <person name="Mitros T."/>
            <person name="Richards G.S."/>
            <person name="Conaco C."/>
            <person name="Dacre M."/>
            <person name="Hellsten U."/>
            <person name="Larroux C."/>
            <person name="Putnam N.H."/>
            <person name="Stanke M."/>
            <person name="Adamska M."/>
            <person name="Darling A."/>
            <person name="Degnan S.M."/>
            <person name="Oakley T.H."/>
            <person name="Plachetzki D.C."/>
            <person name="Zhai Y."/>
            <person name="Adamski M."/>
            <person name="Calcino A."/>
            <person name="Cummins S.F."/>
            <person name="Goodstein D.M."/>
            <person name="Harris C."/>
            <person name="Jackson D.J."/>
            <person name="Leys S.P."/>
            <person name="Shu S."/>
            <person name="Woodcroft B.J."/>
            <person name="Vervoort M."/>
            <person name="Kosik K.S."/>
            <person name="Manning G."/>
            <person name="Degnan B.M."/>
            <person name="Rokhsar D.S."/>
        </authorList>
    </citation>
    <scope>NUCLEOTIDE SEQUENCE [LARGE SCALE GENOMIC DNA]</scope>
</reference>
<dbReference type="Pfam" id="PF00385">
    <property type="entry name" value="Chromo"/>
    <property type="match status" value="1"/>
</dbReference>
<dbReference type="SUPFAM" id="SSF54160">
    <property type="entry name" value="Chromo domain-like"/>
    <property type="match status" value="1"/>
</dbReference>
<protein>
    <recommendedName>
        <fullName evidence="1">Chromo domain-containing protein</fullName>
    </recommendedName>
</protein>
<dbReference type="OrthoDB" id="5376140at2759"/>
<organism evidence="2">
    <name type="scientific">Amphimedon queenslandica</name>
    <name type="common">Sponge</name>
    <dbReference type="NCBI Taxonomy" id="400682"/>
    <lineage>
        <taxon>Eukaryota</taxon>
        <taxon>Metazoa</taxon>
        <taxon>Porifera</taxon>
        <taxon>Demospongiae</taxon>
        <taxon>Heteroscleromorpha</taxon>
        <taxon>Haplosclerida</taxon>
        <taxon>Niphatidae</taxon>
        <taxon>Amphimedon</taxon>
    </lineage>
</organism>
<evidence type="ECO:0000259" key="1">
    <source>
        <dbReference type="PROSITE" id="PS50013"/>
    </source>
</evidence>
<name>A0A1X7T994_AMPQE</name>
<evidence type="ECO:0000313" key="3">
    <source>
        <dbReference type="Proteomes" id="UP000007879"/>
    </source>
</evidence>